<dbReference type="PANTHER" id="PTHR43133">
    <property type="entry name" value="RNA POLYMERASE ECF-TYPE SIGMA FACTO"/>
    <property type="match status" value="1"/>
</dbReference>
<organism evidence="6 7">
    <name type="scientific">Pusillimonas noertemannii</name>
    <dbReference type="NCBI Taxonomy" id="305977"/>
    <lineage>
        <taxon>Bacteria</taxon>
        <taxon>Pseudomonadati</taxon>
        <taxon>Pseudomonadota</taxon>
        <taxon>Betaproteobacteria</taxon>
        <taxon>Burkholderiales</taxon>
        <taxon>Alcaligenaceae</taxon>
        <taxon>Pusillimonas</taxon>
    </lineage>
</organism>
<accession>A0A2U1CLF1</accession>
<dbReference type="GO" id="GO:0006352">
    <property type="term" value="P:DNA-templated transcription initiation"/>
    <property type="evidence" value="ECO:0007669"/>
    <property type="project" value="InterPro"/>
</dbReference>
<protein>
    <submittedName>
        <fullName evidence="6">RNA polymerase sigma-70 factor (ECF subfamily)</fullName>
    </submittedName>
</protein>
<dbReference type="AlphaFoldDB" id="A0A2U1CLF1"/>
<evidence type="ECO:0000313" key="6">
    <source>
        <dbReference type="EMBL" id="PVY61822.1"/>
    </source>
</evidence>
<dbReference type="SUPFAM" id="SSF88659">
    <property type="entry name" value="Sigma3 and sigma4 domains of RNA polymerase sigma factors"/>
    <property type="match status" value="1"/>
</dbReference>
<evidence type="ECO:0000256" key="2">
    <source>
        <dbReference type="ARBA" id="ARBA00023015"/>
    </source>
</evidence>
<comment type="caution">
    <text evidence="6">The sequence shown here is derived from an EMBL/GenBank/DDBJ whole genome shotgun (WGS) entry which is preliminary data.</text>
</comment>
<comment type="similarity">
    <text evidence="1">Belongs to the sigma-70 factor family. ECF subfamily.</text>
</comment>
<dbReference type="InterPro" id="IPR014284">
    <property type="entry name" value="RNA_pol_sigma-70_dom"/>
</dbReference>
<dbReference type="CDD" id="cd06171">
    <property type="entry name" value="Sigma70_r4"/>
    <property type="match status" value="1"/>
</dbReference>
<dbReference type="InterPro" id="IPR013324">
    <property type="entry name" value="RNA_pol_sigma_r3/r4-like"/>
</dbReference>
<evidence type="ECO:0000256" key="1">
    <source>
        <dbReference type="ARBA" id="ARBA00010641"/>
    </source>
</evidence>
<dbReference type="Proteomes" id="UP000246145">
    <property type="component" value="Unassembled WGS sequence"/>
</dbReference>
<dbReference type="InterPro" id="IPR036388">
    <property type="entry name" value="WH-like_DNA-bd_sf"/>
</dbReference>
<dbReference type="NCBIfam" id="TIGR02937">
    <property type="entry name" value="sigma70-ECF"/>
    <property type="match status" value="1"/>
</dbReference>
<dbReference type="Pfam" id="PF08281">
    <property type="entry name" value="Sigma70_r4_2"/>
    <property type="match status" value="1"/>
</dbReference>
<dbReference type="OrthoDB" id="192021at2"/>
<dbReference type="Gene3D" id="1.10.10.10">
    <property type="entry name" value="Winged helix-like DNA-binding domain superfamily/Winged helix DNA-binding domain"/>
    <property type="match status" value="1"/>
</dbReference>
<evidence type="ECO:0000259" key="5">
    <source>
        <dbReference type="Pfam" id="PF08281"/>
    </source>
</evidence>
<evidence type="ECO:0000256" key="3">
    <source>
        <dbReference type="ARBA" id="ARBA00023082"/>
    </source>
</evidence>
<dbReference type="GO" id="GO:0016987">
    <property type="term" value="F:sigma factor activity"/>
    <property type="evidence" value="ECO:0007669"/>
    <property type="project" value="UniProtKB-KW"/>
</dbReference>
<feature type="domain" description="RNA polymerase sigma factor 70 region 4 type 2" evidence="5">
    <location>
        <begin position="104"/>
        <end position="156"/>
    </location>
</feature>
<evidence type="ECO:0000313" key="7">
    <source>
        <dbReference type="Proteomes" id="UP000246145"/>
    </source>
</evidence>
<gene>
    <name evidence="6" type="ORF">C7440_2555</name>
</gene>
<keyword evidence="3" id="KW-0731">Sigma factor</keyword>
<keyword evidence="2" id="KW-0805">Transcription regulation</keyword>
<sequence>MSHSSVPKKGWLAHYSELVAAWRRNKQADGEDAIQDAVLGMLENGFGAIRDTRGYLARSASNAFVDMYRKRRVLDMRCLEDLGDDEHPRVDDAQSSAYTGELIDALMAALEELPLACQKTYIRHRLEGWTHAEIAADLGVSRSMVEKYMHRALLHIQDRLQKYSPY</sequence>
<dbReference type="GO" id="GO:0003677">
    <property type="term" value="F:DNA binding"/>
    <property type="evidence" value="ECO:0007669"/>
    <property type="project" value="InterPro"/>
</dbReference>
<name>A0A2U1CLF1_9BURK</name>
<dbReference type="SUPFAM" id="SSF88946">
    <property type="entry name" value="Sigma2 domain of RNA polymerase sigma factors"/>
    <property type="match status" value="1"/>
</dbReference>
<dbReference type="InterPro" id="IPR013249">
    <property type="entry name" value="RNA_pol_sigma70_r4_t2"/>
</dbReference>
<dbReference type="RefSeq" id="WP_116518802.1">
    <property type="nucleotide sequence ID" value="NZ_JACCEX010000003.1"/>
</dbReference>
<keyword evidence="7" id="KW-1185">Reference proteome</keyword>
<dbReference type="EMBL" id="QEKO01000003">
    <property type="protein sequence ID" value="PVY61822.1"/>
    <property type="molecule type" value="Genomic_DNA"/>
</dbReference>
<reference evidence="6 7" key="1">
    <citation type="submission" date="2018-04" db="EMBL/GenBank/DDBJ databases">
        <title>Genomic Encyclopedia of Type Strains, Phase IV (KMG-IV): sequencing the most valuable type-strain genomes for metagenomic binning, comparative biology and taxonomic classification.</title>
        <authorList>
            <person name="Goeker M."/>
        </authorList>
    </citation>
    <scope>NUCLEOTIDE SEQUENCE [LARGE SCALE GENOMIC DNA]</scope>
    <source>
        <strain evidence="6 7">DSM 10065</strain>
    </source>
</reference>
<dbReference type="InterPro" id="IPR039425">
    <property type="entry name" value="RNA_pol_sigma-70-like"/>
</dbReference>
<dbReference type="PANTHER" id="PTHR43133:SF63">
    <property type="entry name" value="RNA POLYMERASE SIGMA FACTOR FECI-RELATED"/>
    <property type="match status" value="1"/>
</dbReference>
<dbReference type="InterPro" id="IPR013325">
    <property type="entry name" value="RNA_pol_sigma_r2"/>
</dbReference>
<evidence type="ECO:0000256" key="4">
    <source>
        <dbReference type="ARBA" id="ARBA00023163"/>
    </source>
</evidence>
<keyword evidence="4" id="KW-0804">Transcription</keyword>
<proteinExistence type="inferred from homology"/>